<keyword evidence="3" id="KW-0812">Transmembrane</keyword>
<feature type="transmembrane region" description="Helical" evidence="3">
    <location>
        <begin position="12"/>
        <end position="34"/>
    </location>
</feature>
<organism evidence="4">
    <name type="scientific">Caldisericum exile</name>
    <dbReference type="NCBI Taxonomy" id="693075"/>
    <lineage>
        <taxon>Bacteria</taxon>
        <taxon>Pseudomonadati</taxon>
        <taxon>Caldisericota/Cryosericota group</taxon>
        <taxon>Caldisericota</taxon>
        <taxon>Caldisericia</taxon>
        <taxon>Caldisericales</taxon>
        <taxon>Caldisericaceae</taxon>
        <taxon>Caldisericum</taxon>
    </lineage>
</organism>
<evidence type="ECO:0000256" key="1">
    <source>
        <dbReference type="ARBA" id="ARBA00010692"/>
    </source>
</evidence>
<dbReference type="PANTHER" id="PTHR34295:SF1">
    <property type="entry name" value="BIOTIN TRANSPORTER BIOY"/>
    <property type="match status" value="1"/>
</dbReference>
<keyword evidence="2 3" id="KW-0472">Membrane</keyword>
<dbReference type="GO" id="GO:0005886">
    <property type="term" value="C:plasma membrane"/>
    <property type="evidence" value="ECO:0007669"/>
    <property type="project" value="UniProtKB-SubCell"/>
</dbReference>
<sequence length="189" mass="20620">METIALSKIEKKILHLGILGKVVFTLMFVLLTALSSKVKIFLPFSPVPITMQTFSVLLSGIVLKEFGAISQVLYLLLGLSGMDVFAKGGGLSYITSPTFGYIIGFIFASYIAGYFTRHFSDVKRILLGLILADLAIYVPGLIYLYIVLYIGHKGITLPYILSIGFLPFVVGDVIKVIAAFGFAKGIKRV</sequence>
<dbReference type="GO" id="GO:0015225">
    <property type="term" value="F:biotin transmembrane transporter activity"/>
    <property type="evidence" value="ECO:0007669"/>
    <property type="project" value="UniProtKB-UniRule"/>
</dbReference>
<dbReference type="PIRSF" id="PIRSF016661">
    <property type="entry name" value="BioY"/>
    <property type="match status" value="1"/>
</dbReference>
<keyword evidence="2" id="KW-1003">Cell membrane</keyword>
<protein>
    <recommendedName>
        <fullName evidence="2">Biotin transporter</fullName>
    </recommendedName>
</protein>
<proteinExistence type="inferred from homology"/>
<reference evidence="4" key="1">
    <citation type="journal article" date="2020" name="mSystems">
        <title>Genome- and Community-Level Interaction Insights into Carbon Utilization and Element Cycling Functions of Hydrothermarchaeota in Hydrothermal Sediment.</title>
        <authorList>
            <person name="Zhou Z."/>
            <person name="Liu Y."/>
            <person name="Xu W."/>
            <person name="Pan J."/>
            <person name="Luo Z.H."/>
            <person name="Li M."/>
        </authorList>
    </citation>
    <scope>NUCLEOTIDE SEQUENCE [LARGE SCALE GENOMIC DNA]</scope>
    <source>
        <strain evidence="4">SpSt-794</strain>
    </source>
</reference>
<dbReference type="Gene3D" id="1.10.1760.20">
    <property type="match status" value="1"/>
</dbReference>
<dbReference type="InterPro" id="IPR003784">
    <property type="entry name" value="BioY"/>
</dbReference>
<comment type="similarity">
    <text evidence="1 2">Belongs to the BioY family.</text>
</comment>
<dbReference type="AlphaFoldDB" id="A0A7C4TWS9"/>
<comment type="caution">
    <text evidence="4">The sequence shown here is derived from an EMBL/GenBank/DDBJ whole genome shotgun (WGS) entry which is preliminary data.</text>
</comment>
<name>A0A7C4TWS9_9BACT</name>
<dbReference type="EMBL" id="DTHV01000061">
    <property type="protein sequence ID" value="HGW60194.1"/>
    <property type="molecule type" value="Genomic_DNA"/>
</dbReference>
<feature type="transmembrane region" description="Helical" evidence="3">
    <location>
        <begin position="99"/>
        <end position="116"/>
    </location>
</feature>
<feature type="transmembrane region" description="Helical" evidence="3">
    <location>
        <begin position="157"/>
        <end position="183"/>
    </location>
</feature>
<gene>
    <name evidence="4" type="ORF">ENV82_01960</name>
</gene>
<dbReference type="PANTHER" id="PTHR34295">
    <property type="entry name" value="BIOTIN TRANSPORTER BIOY"/>
    <property type="match status" value="1"/>
</dbReference>
<comment type="subcellular location">
    <subcellularLocation>
        <location evidence="2">Cell membrane</location>
        <topology evidence="2">Multi-pass membrane protein</topology>
    </subcellularLocation>
</comment>
<evidence type="ECO:0000313" key="4">
    <source>
        <dbReference type="EMBL" id="HGW60194.1"/>
    </source>
</evidence>
<dbReference type="Pfam" id="PF02632">
    <property type="entry name" value="BioY"/>
    <property type="match status" value="1"/>
</dbReference>
<evidence type="ECO:0000256" key="2">
    <source>
        <dbReference type="PIRNR" id="PIRNR016661"/>
    </source>
</evidence>
<keyword evidence="2" id="KW-0813">Transport</keyword>
<feature type="transmembrane region" description="Helical" evidence="3">
    <location>
        <begin position="125"/>
        <end position="151"/>
    </location>
</feature>
<evidence type="ECO:0000256" key="3">
    <source>
        <dbReference type="SAM" id="Phobius"/>
    </source>
</evidence>
<keyword evidence="3" id="KW-1133">Transmembrane helix</keyword>
<accession>A0A7C4TWS9</accession>